<dbReference type="InterPro" id="IPR001128">
    <property type="entry name" value="Cyt_P450"/>
</dbReference>
<comment type="similarity">
    <text evidence="2">Belongs to the cytochrome P450 family.</text>
</comment>
<dbReference type="InterPro" id="IPR050182">
    <property type="entry name" value="Cytochrome_P450_fam2"/>
</dbReference>
<dbReference type="InterPro" id="IPR002401">
    <property type="entry name" value="Cyt_P450_E_grp-I"/>
</dbReference>
<keyword evidence="7" id="KW-1185">Reference proteome</keyword>
<reference evidence="6" key="2">
    <citation type="submission" date="2025-08" db="UniProtKB">
        <authorList>
            <consortium name="Ensembl"/>
        </authorList>
    </citation>
    <scope>IDENTIFICATION</scope>
</reference>
<dbReference type="GO" id="GO:0005737">
    <property type="term" value="C:cytoplasm"/>
    <property type="evidence" value="ECO:0007669"/>
    <property type="project" value="TreeGrafter"/>
</dbReference>
<name>A0A3P8SBQ1_AMPPE</name>
<dbReference type="GeneTree" id="ENSGT00940000162649"/>
<dbReference type="GO" id="GO:0006082">
    <property type="term" value="P:organic acid metabolic process"/>
    <property type="evidence" value="ECO:0007669"/>
    <property type="project" value="TreeGrafter"/>
</dbReference>
<dbReference type="GO" id="GO:0005506">
    <property type="term" value="F:iron ion binding"/>
    <property type="evidence" value="ECO:0007669"/>
    <property type="project" value="InterPro"/>
</dbReference>
<dbReference type="PRINTS" id="PR00463">
    <property type="entry name" value="EP450I"/>
</dbReference>
<dbReference type="GO" id="GO:0006805">
    <property type="term" value="P:xenobiotic metabolic process"/>
    <property type="evidence" value="ECO:0007669"/>
    <property type="project" value="TreeGrafter"/>
</dbReference>
<protein>
    <submittedName>
        <fullName evidence="6">Uncharacterized protein</fullName>
    </submittedName>
</protein>
<dbReference type="SUPFAM" id="SSF48264">
    <property type="entry name" value="Cytochrome P450"/>
    <property type="match status" value="1"/>
</dbReference>
<evidence type="ECO:0000313" key="7">
    <source>
        <dbReference type="Proteomes" id="UP000265080"/>
    </source>
</evidence>
<evidence type="ECO:0000256" key="4">
    <source>
        <dbReference type="ARBA" id="ARBA00023004"/>
    </source>
</evidence>
<evidence type="ECO:0000256" key="3">
    <source>
        <dbReference type="ARBA" id="ARBA00022723"/>
    </source>
</evidence>
<sequence length="110" mass="12509">MQGTTVFPLLTSVLYDDSEWESPHTFNHAHFLNQEGKFIWRDVFMVFSACRVCVGESMVRMELFLFFTSLLQRFRFTAPPGVSEDQLDVTPAVGLTLSPPPQQLCAVGHR</sequence>
<dbReference type="AlphaFoldDB" id="A0A3P8SBQ1"/>
<dbReference type="GO" id="GO:0016712">
    <property type="term" value="F:oxidoreductase activity, acting on paired donors, with incorporation or reduction of molecular oxygen, reduced flavin or flavoprotein as one donor, and incorporation of one atom of oxygen"/>
    <property type="evidence" value="ECO:0007669"/>
    <property type="project" value="TreeGrafter"/>
</dbReference>
<feature type="binding site" description="axial binding residue" evidence="5">
    <location>
        <position position="53"/>
    </location>
    <ligand>
        <name>heme</name>
        <dbReference type="ChEBI" id="CHEBI:30413"/>
    </ligand>
    <ligandPart>
        <name>Fe</name>
        <dbReference type="ChEBI" id="CHEBI:18248"/>
    </ligandPart>
</feature>
<accession>A0A3P8SBQ1</accession>
<dbReference type="OMA" id="KAFKICA"/>
<organism evidence="6 7">
    <name type="scientific">Amphiprion percula</name>
    <name type="common">Orange clownfish</name>
    <name type="synonym">Lutjanus percula</name>
    <dbReference type="NCBI Taxonomy" id="161767"/>
    <lineage>
        <taxon>Eukaryota</taxon>
        <taxon>Metazoa</taxon>
        <taxon>Chordata</taxon>
        <taxon>Craniata</taxon>
        <taxon>Vertebrata</taxon>
        <taxon>Euteleostomi</taxon>
        <taxon>Actinopterygii</taxon>
        <taxon>Neopterygii</taxon>
        <taxon>Teleostei</taxon>
        <taxon>Neoteleostei</taxon>
        <taxon>Acanthomorphata</taxon>
        <taxon>Ovalentaria</taxon>
        <taxon>Pomacentridae</taxon>
        <taxon>Amphiprion</taxon>
    </lineage>
</organism>
<dbReference type="STRING" id="161767.ENSAPEP00000009084"/>
<reference evidence="6" key="3">
    <citation type="submission" date="2025-09" db="UniProtKB">
        <authorList>
            <consortium name="Ensembl"/>
        </authorList>
    </citation>
    <scope>IDENTIFICATION</scope>
</reference>
<dbReference type="Gene3D" id="1.10.630.10">
    <property type="entry name" value="Cytochrome P450"/>
    <property type="match status" value="1"/>
</dbReference>
<keyword evidence="5" id="KW-0349">Heme</keyword>
<dbReference type="PANTHER" id="PTHR24300:SF319">
    <property type="entry name" value="CYTOCHROME P450, FAMILY 2, SUBFAMILY AC, POLYPEPTIDE 1"/>
    <property type="match status" value="1"/>
</dbReference>
<dbReference type="Ensembl" id="ENSAPET00000009335.1">
    <property type="protein sequence ID" value="ENSAPEP00000009084.1"/>
    <property type="gene ID" value="ENSAPEG00000006530.1"/>
</dbReference>
<dbReference type="Pfam" id="PF00067">
    <property type="entry name" value="p450"/>
    <property type="match status" value="1"/>
</dbReference>
<keyword evidence="3 5" id="KW-0479">Metal-binding</keyword>
<evidence type="ECO:0000256" key="1">
    <source>
        <dbReference type="ARBA" id="ARBA00001971"/>
    </source>
</evidence>
<evidence type="ECO:0000256" key="5">
    <source>
        <dbReference type="PIRSR" id="PIRSR602401-1"/>
    </source>
</evidence>
<dbReference type="GO" id="GO:0020037">
    <property type="term" value="F:heme binding"/>
    <property type="evidence" value="ECO:0007669"/>
    <property type="project" value="InterPro"/>
</dbReference>
<reference evidence="6 7" key="1">
    <citation type="submission" date="2018-03" db="EMBL/GenBank/DDBJ databases">
        <title>Finding Nemo's genes: A chromosome-scale reference assembly of the genome of the orange clownfish Amphiprion percula.</title>
        <authorList>
            <person name="Lehmann R."/>
        </authorList>
    </citation>
    <scope>NUCLEOTIDE SEQUENCE</scope>
</reference>
<dbReference type="PANTHER" id="PTHR24300">
    <property type="entry name" value="CYTOCHROME P450 508A4-RELATED"/>
    <property type="match status" value="1"/>
</dbReference>
<proteinExistence type="inferred from homology"/>
<dbReference type="InterPro" id="IPR036396">
    <property type="entry name" value="Cyt_P450_sf"/>
</dbReference>
<dbReference type="Proteomes" id="UP000265080">
    <property type="component" value="Chromosome 14"/>
</dbReference>
<evidence type="ECO:0000313" key="6">
    <source>
        <dbReference type="Ensembl" id="ENSAPEP00000009084.1"/>
    </source>
</evidence>
<comment type="cofactor">
    <cofactor evidence="1 5">
        <name>heme</name>
        <dbReference type="ChEBI" id="CHEBI:30413"/>
    </cofactor>
</comment>
<keyword evidence="4 5" id="KW-0408">Iron</keyword>
<evidence type="ECO:0000256" key="2">
    <source>
        <dbReference type="ARBA" id="ARBA00010617"/>
    </source>
</evidence>